<keyword evidence="2" id="KW-0812">Transmembrane</keyword>
<dbReference type="eggNOG" id="COG1638">
    <property type="taxonomic scope" value="Bacteria"/>
</dbReference>
<dbReference type="PANTHER" id="PTHR33376">
    <property type="match status" value="1"/>
</dbReference>
<accession>W7QEY4</accession>
<name>W7QEY4_9ALTE</name>
<dbReference type="EMBL" id="ARZY01000011">
    <property type="protein sequence ID" value="EWH10486.1"/>
    <property type="molecule type" value="Genomic_DNA"/>
</dbReference>
<dbReference type="InterPro" id="IPR038404">
    <property type="entry name" value="TRAP_DctP_sf"/>
</dbReference>
<evidence type="ECO:0000256" key="1">
    <source>
        <dbReference type="ARBA" id="ARBA00022729"/>
    </source>
</evidence>
<dbReference type="AlphaFoldDB" id="W7QEY4"/>
<dbReference type="PIRSF" id="PIRSF006470">
    <property type="entry name" value="DctB"/>
    <property type="match status" value="1"/>
</dbReference>
<evidence type="ECO:0000313" key="4">
    <source>
        <dbReference type="Proteomes" id="UP000019276"/>
    </source>
</evidence>
<dbReference type="STRING" id="1328313.DS2_07628"/>
<reference evidence="3 4" key="1">
    <citation type="journal article" date="2014" name="Genome Announc.">
        <title>Draft Genome Sequence of the Agar-Degrading Bacterium Catenovulum sp. Strain DS-2, Isolated from Intestines of Haliotis diversicolor.</title>
        <authorList>
            <person name="Shan D."/>
            <person name="Li X."/>
            <person name="Gu Z."/>
            <person name="Wei G."/>
            <person name="Gao Z."/>
            <person name="Shao Z."/>
        </authorList>
    </citation>
    <scope>NUCLEOTIDE SEQUENCE [LARGE SCALE GENOMIC DNA]</scope>
    <source>
        <strain evidence="3 4">DS-2</strain>
    </source>
</reference>
<dbReference type="Gene3D" id="3.40.190.170">
    <property type="entry name" value="Bacterial extracellular solute-binding protein, family 7"/>
    <property type="match status" value="1"/>
</dbReference>
<proteinExistence type="predicted"/>
<feature type="transmembrane region" description="Helical" evidence="2">
    <location>
        <begin position="7"/>
        <end position="24"/>
    </location>
</feature>
<organism evidence="3 4">
    <name type="scientific">Catenovulum agarivorans DS-2</name>
    <dbReference type="NCBI Taxonomy" id="1328313"/>
    <lineage>
        <taxon>Bacteria</taxon>
        <taxon>Pseudomonadati</taxon>
        <taxon>Pseudomonadota</taxon>
        <taxon>Gammaproteobacteria</taxon>
        <taxon>Alteromonadales</taxon>
        <taxon>Alteromonadaceae</taxon>
        <taxon>Catenovulum</taxon>
    </lineage>
</organism>
<dbReference type="Proteomes" id="UP000019276">
    <property type="component" value="Unassembled WGS sequence"/>
</dbReference>
<dbReference type="NCBIfam" id="TIGR00787">
    <property type="entry name" value="dctP"/>
    <property type="match status" value="1"/>
</dbReference>
<dbReference type="InterPro" id="IPR018389">
    <property type="entry name" value="DctP_fam"/>
</dbReference>
<comment type="caution">
    <text evidence="3">The sequence shown here is derived from an EMBL/GenBank/DDBJ whole genome shotgun (WGS) entry which is preliminary data.</text>
</comment>
<dbReference type="PANTHER" id="PTHR33376:SF2">
    <property type="entry name" value="DICARBOXYLATE-BINDING PERIPLASMIC PROTEIN"/>
    <property type="match status" value="1"/>
</dbReference>
<dbReference type="GO" id="GO:0055085">
    <property type="term" value="P:transmembrane transport"/>
    <property type="evidence" value="ECO:0007669"/>
    <property type="project" value="InterPro"/>
</dbReference>
<dbReference type="GO" id="GO:0030246">
    <property type="term" value="F:carbohydrate binding"/>
    <property type="evidence" value="ECO:0007669"/>
    <property type="project" value="TreeGrafter"/>
</dbReference>
<dbReference type="InterPro" id="IPR004682">
    <property type="entry name" value="TRAP_DctP"/>
</dbReference>
<keyword evidence="4" id="KW-1185">Reference proteome</keyword>
<dbReference type="PATRIC" id="fig|1328313.3.peg.1557"/>
<dbReference type="NCBIfam" id="NF037995">
    <property type="entry name" value="TRAP_S1"/>
    <property type="match status" value="1"/>
</dbReference>
<evidence type="ECO:0000313" key="3">
    <source>
        <dbReference type="EMBL" id="EWH10486.1"/>
    </source>
</evidence>
<gene>
    <name evidence="3" type="ORF">DS2_07628</name>
</gene>
<dbReference type="CDD" id="cd13671">
    <property type="entry name" value="PBP2_TRAP_SBP_like_3"/>
    <property type="match status" value="1"/>
</dbReference>
<keyword evidence="2" id="KW-1133">Transmembrane helix</keyword>
<protein>
    <submittedName>
        <fullName evidence="3">Carbon storage regulator</fullName>
    </submittedName>
</protein>
<keyword evidence="2" id="KW-0472">Membrane</keyword>
<dbReference type="RefSeq" id="WP_035014120.1">
    <property type="nucleotide sequence ID" value="NZ_ARZY01000011.1"/>
</dbReference>
<sequence length="340" mass="38404">MSRFSKFIILLTAIVVVVPVIYWQERARDVIDIRLAHGLDQQHPVHLALVFMDKRLQDISGGQMRLDIFPAGQLGSEREIIELIQIGTLGMTKVSASSLEPFVPEMKVFSLPYLFNDHDHYWKVLESDLGQQLLDSGSRYRVKGLGYFDAGSRSFYTTSKKVEKPSDLNGLKIRVMNSQSAVNMVNTIGGAATPVSWGELYTALQQGIVQGAENNPPSFYYSKHYEVSKFYLLDEHTSIPDVIIVGTHLWDSLSTQQQDWLQQAMHEATQYQKKIWAESTQMSLQKVAEAGVTILQADKAIFQQSVQPIYRAIRDENINSLIQKIKLIGEDVDAITSNHE</sequence>
<dbReference type="Pfam" id="PF03480">
    <property type="entry name" value="DctP"/>
    <property type="match status" value="1"/>
</dbReference>
<evidence type="ECO:0000256" key="2">
    <source>
        <dbReference type="SAM" id="Phobius"/>
    </source>
</evidence>
<dbReference type="GO" id="GO:0030288">
    <property type="term" value="C:outer membrane-bounded periplasmic space"/>
    <property type="evidence" value="ECO:0007669"/>
    <property type="project" value="InterPro"/>
</dbReference>
<dbReference type="OrthoDB" id="9771186at2"/>
<keyword evidence="1" id="KW-0732">Signal</keyword>